<keyword evidence="4" id="KW-1003">Cell membrane</keyword>
<dbReference type="InterPro" id="IPR011527">
    <property type="entry name" value="ABC1_TM_dom"/>
</dbReference>
<evidence type="ECO:0000256" key="5">
    <source>
        <dbReference type="ARBA" id="ARBA00022597"/>
    </source>
</evidence>
<proteinExistence type="inferred from homology"/>
<dbReference type="InterPro" id="IPR003439">
    <property type="entry name" value="ABC_transporter-like_ATP-bd"/>
</dbReference>
<dbReference type="Gene3D" id="1.20.1560.10">
    <property type="entry name" value="ABC transporter type 1, transmembrane domain"/>
    <property type="match status" value="1"/>
</dbReference>
<dbReference type="InterPro" id="IPR027417">
    <property type="entry name" value="P-loop_NTPase"/>
</dbReference>
<feature type="domain" description="ABC transmembrane type-1" evidence="13">
    <location>
        <begin position="21"/>
        <end position="282"/>
    </location>
</feature>
<evidence type="ECO:0000256" key="4">
    <source>
        <dbReference type="ARBA" id="ARBA00022475"/>
    </source>
</evidence>
<dbReference type="InterPro" id="IPR036640">
    <property type="entry name" value="ABC1_TM_sf"/>
</dbReference>
<dbReference type="GO" id="GO:0140359">
    <property type="term" value="F:ABC-type transporter activity"/>
    <property type="evidence" value="ECO:0007669"/>
    <property type="project" value="InterPro"/>
</dbReference>
<evidence type="ECO:0000259" key="12">
    <source>
        <dbReference type="PROSITE" id="PS50893"/>
    </source>
</evidence>
<dbReference type="GO" id="GO:0005524">
    <property type="term" value="F:ATP binding"/>
    <property type="evidence" value="ECO:0007669"/>
    <property type="project" value="UniProtKB-KW"/>
</dbReference>
<feature type="transmembrane region" description="Helical" evidence="11">
    <location>
        <begin position="158"/>
        <end position="175"/>
    </location>
</feature>
<dbReference type="InterPro" id="IPR003593">
    <property type="entry name" value="AAA+_ATPase"/>
</dbReference>
<dbReference type="InterPro" id="IPR017871">
    <property type="entry name" value="ABC_transporter-like_CS"/>
</dbReference>
<evidence type="ECO:0000256" key="7">
    <source>
        <dbReference type="ARBA" id="ARBA00022741"/>
    </source>
</evidence>
<dbReference type="PROSITE" id="PS50929">
    <property type="entry name" value="ABC_TM1F"/>
    <property type="match status" value="1"/>
</dbReference>
<dbReference type="PANTHER" id="PTHR24221:SF632">
    <property type="entry name" value="ATP-DEPENDENT LIPID A-CORE FLIPPASE"/>
    <property type="match status" value="1"/>
</dbReference>
<keyword evidence="15" id="KW-1185">Reference proteome</keyword>
<evidence type="ECO:0000256" key="3">
    <source>
        <dbReference type="ARBA" id="ARBA00022448"/>
    </source>
</evidence>
<evidence type="ECO:0000259" key="13">
    <source>
        <dbReference type="PROSITE" id="PS50929"/>
    </source>
</evidence>
<dbReference type="EMBL" id="LN829119">
    <property type="protein sequence ID" value="CPR21722.1"/>
    <property type="molecule type" value="Genomic_DNA"/>
</dbReference>
<dbReference type="FunFam" id="3.40.50.300:FF:000221">
    <property type="entry name" value="Multidrug ABC transporter ATP-binding protein"/>
    <property type="match status" value="1"/>
</dbReference>
<feature type="transmembrane region" description="Helical" evidence="11">
    <location>
        <begin position="181"/>
        <end position="202"/>
    </location>
</feature>
<evidence type="ECO:0000256" key="2">
    <source>
        <dbReference type="ARBA" id="ARBA00005417"/>
    </source>
</evidence>
<dbReference type="SMART" id="SM00382">
    <property type="entry name" value="AAA"/>
    <property type="match status" value="1"/>
</dbReference>
<evidence type="ECO:0000256" key="9">
    <source>
        <dbReference type="ARBA" id="ARBA00022989"/>
    </source>
</evidence>
<dbReference type="SUPFAM" id="SSF52540">
    <property type="entry name" value="P-loop containing nucleoside triphosphate hydrolases"/>
    <property type="match status" value="1"/>
</dbReference>
<protein>
    <submittedName>
        <fullName evidence="14">ABC transporter related</fullName>
    </submittedName>
</protein>
<sequence length="595" mass="64954">MRETISKLSDLLDRREKWQALLLLVLMLALGLVEMVGVASILPLIAVLSDPSIIQTNPYLRWAYEALGFSSVNSFLIVLAALVFLVIVVRTGVTAVTSYGVLRYAQMRSHALSVKLLTSYLRRPYAWFLNRHSADMGKSVLSEVEQVVNESLMPCLQLVSRLIITLFITGLVVVIEPVVAIGVLVGVSLAYGLVFLAVSTYLRRLGKERVAANRARYQIAQEVLGGVKEVKIGGLEPGYVRRFSKASQHFARLRSRFQLVREVPRHLLELVAIGGVLVVILVLLFRADGNLKTALPIIALYAFAGLRLLPAVQTIYQSLVALRFGGPALDALHRELCEADGQASDWANVVPLPLRSQIELDHVDFSYPQAGRPALRDVSLRIPVHTSVGIVGETGAGKSTLVDIILGLLEPQNGRLRVDDVPIERSNVRAWQRSVGYVPQHIFLADESIAANIAFGVPLDKIDQSAVERAARMAKLHDFVMSELPHGYATEVGERGVRLSGGQRQRVGIARALYHDPDVLVLDEATSALDNRTEKAVMDAVNNLAHRKTIIMIAHRLTTVRGCDAIFVVEQGKVSAVGPDALASLGAPSSTLDVA</sequence>
<dbReference type="RefSeq" id="WP_046478548.1">
    <property type="nucleotide sequence ID" value="NZ_LN829118.1"/>
</dbReference>
<dbReference type="Pfam" id="PF00664">
    <property type="entry name" value="ABC_membrane"/>
    <property type="match status" value="1"/>
</dbReference>
<dbReference type="KEGG" id="fil:BN1229_v1_2738"/>
<evidence type="ECO:0000313" key="14">
    <source>
        <dbReference type="EMBL" id="CPR21722.1"/>
    </source>
</evidence>
<dbReference type="PANTHER" id="PTHR24221">
    <property type="entry name" value="ATP-BINDING CASSETTE SUB-FAMILY B"/>
    <property type="match status" value="1"/>
</dbReference>
<evidence type="ECO:0000313" key="15">
    <source>
        <dbReference type="Proteomes" id="UP000033187"/>
    </source>
</evidence>
<accession>A0A0D6JIH7</accession>
<evidence type="ECO:0000256" key="1">
    <source>
        <dbReference type="ARBA" id="ARBA00004651"/>
    </source>
</evidence>
<feature type="transmembrane region" description="Helical" evidence="11">
    <location>
        <begin position="66"/>
        <end position="89"/>
    </location>
</feature>
<dbReference type="AlphaFoldDB" id="A0A0D6JIH7"/>
<comment type="subcellular location">
    <subcellularLocation>
        <location evidence="1">Cell membrane</location>
        <topology evidence="1">Multi-pass membrane protein</topology>
    </subcellularLocation>
</comment>
<dbReference type="PROSITE" id="PS50893">
    <property type="entry name" value="ABC_TRANSPORTER_2"/>
    <property type="match status" value="1"/>
</dbReference>
<evidence type="ECO:0000256" key="6">
    <source>
        <dbReference type="ARBA" id="ARBA00022692"/>
    </source>
</evidence>
<evidence type="ECO:0000256" key="10">
    <source>
        <dbReference type="ARBA" id="ARBA00023136"/>
    </source>
</evidence>
<dbReference type="PROSITE" id="PS00211">
    <property type="entry name" value="ABC_TRANSPORTER_1"/>
    <property type="match status" value="1"/>
</dbReference>
<dbReference type="Pfam" id="PF00005">
    <property type="entry name" value="ABC_tran"/>
    <property type="match status" value="1"/>
</dbReference>
<keyword evidence="3" id="KW-0813">Transport</keyword>
<comment type="similarity">
    <text evidence="2">Belongs to the ABC transporter superfamily.</text>
</comment>
<feature type="transmembrane region" description="Helical" evidence="11">
    <location>
        <begin position="21"/>
        <end position="46"/>
    </location>
</feature>
<dbReference type="Gene3D" id="3.40.50.300">
    <property type="entry name" value="P-loop containing nucleotide triphosphate hydrolases"/>
    <property type="match status" value="1"/>
</dbReference>
<dbReference type="GO" id="GO:0005886">
    <property type="term" value="C:plasma membrane"/>
    <property type="evidence" value="ECO:0007669"/>
    <property type="project" value="UniProtKB-SubCell"/>
</dbReference>
<dbReference type="GO" id="GO:0034040">
    <property type="term" value="F:ATPase-coupled lipid transmembrane transporter activity"/>
    <property type="evidence" value="ECO:0007669"/>
    <property type="project" value="TreeGrafter"/>
</dbReference>
<keyword evidence="10 11" id="KW-0472">Membrane</keyword>
<dbReference type="Proteomes" id="UP000033187">
    <property type="component" value="Chromosome 1"/>
</dbReference>
<dbReference type="InterPro" id="IPR039421">
    <property type="entry name" value="Type_1_exporter"/>
</dbReference>
<dbReference type="SUPFAM" id="SSF90123">
    <property type="entry name" value="ABC transporter transmembrane region"/>
    <property type="match status" value="1"/>
</dbReference>
<name>A0A0D6JIH7_9HYPH</name>
<evidence type="ECO:0000256" key="11">
    <source>
        <dbReference type="SAM" id="Phobius"/>
    </source>
</evidence>
<evidence type="ECO:0000256" key="8">
    <source>
        <dbReference type="ARBA" id="ARBA00022840"/>
    </source>
</evidence>
<keyword evidence="8" id="KW-0067">ATP-binding</keyword>
<feature type="domain" description="ABC transporter" evidence="12">
    <location>
        <begin position="358"/>
        <end position="594"/>
    </location>
</feature>
<gene>
    <name evidence="14" type="ORF">YBN1229_v1_3174</name>
</gene>
<keyword evidence="9 11" id="KW-1133">Transmembrane helix</keyword>
<feature type="transmembrane region" description="Helical" evidence="11">
    <location>
        <begin position="267"/>
        <end position="287"/>
    </location>
</feature>
<keyword evidence="7" id="KW-0547">Nucleotide-binding</keyword>
<keyword evidence="5" id="KW-0762">Sugar transport</keyword>
<organism evidence="14 15">
    <name type="scientific">Candidatus Filomicrobium marinum</name>
    <dbReference type="NCBI Taxonomy" id="1608628"/>
    <lineage>
        <taxon>Bacteria</taxon>
        <taxon>Pseudomonadati</taxon>
        <taxon>Pseudomonadota</taxon>
        <taxon>Alphaproteobacteria</taxon>
        <taxon>Hyphomicrobiales</taxon>
        <taxon>Hyphomicrobiaceae</taxon>
        <taxon>Filomicrobium</taxon>
    </lineage>
</organism>
<dbReference type="OrthoDB" id="9804259at2"/>
<dbReference type="GO" id="GO:0016887">
    <property type="term" value="F:ATP hydrolysis activity"/>
    <property type="evidence" value="ECO:0007669"/>
    <property type="project" value="InterPro"/>
</dbReference>
<reference evidence="15" key="1">
    <citation type="submission" date="2015-02" db="EMBL/GenBank/DDBJ databases">
        <authorList>
            <person name="Chooi Y.-H."/>
        </authorList>
    </citation>
    <scope>NUCLEOTIDE SEQUENCE [LARGE SCALE GENOMIC DNA]</scope>
    <source>
        <strain evidence="15">strain Y</strain>
    </source>
</reference>
<keyword evidence="6 11" id="KW-0812">Transmembrane</keyword>
<dbReference type="KEGG" id="fiy:BN1229_v1_3174"/>